<organism evidence="1 2">
    <name type="scientific">Duganella vulcania</name>
    <dbReference type="NCBI Taxonomy" id="2692166"/>
    <lineage>
        <taxon>Bacteria</taxon>
        <taxon>Pseudomonadati</taxon>
        <taxon>Pseudomonadota</taxon>
        <taxon>Betaproteobacteria</taxon>
        <taxon>Burkholderiales</taxon>
        <taxon>Oxalobacteraceae</taxon>
        <taxon>Telluria group</taxon>
        <taxon>Duganella</taxon>
    </lineage>
</organism>
<accession>A0A845GCG4</accession>
<gene>
    <name evidence="1" type="ORF">GTP91_25315</name>
</gene>
<name>A0A845GCG4_9BURK</name>
<sequence length="369" mass="42029">MSDAPLAERSPQAEHDFAYGIGHWPMAHLQRSLHRELREELELSERDHYALGAAIDVAPYRRIEGPRNHHSYTEYRIRLFPLQLNMHGKLALFDRLHRCPELFAWFTPEELERENNTAGQQAFVTALVEHFGLGLKELVAVPPATTENYLFNDALIGIDIPLTPEQFVTSGRSGKSLTPCPARLTEAELQWLWALAWHAKSLPITGTNKIGLLPSGWMRVDDMAAIQSLRDKLEAKGLRVVEIEGGRYARLSVPPRMVYFDPGFFRYRLSGTNLKGRLELYSMEMHSPLGVLRQETTSFEFGATLAAELRHLDGIELLSDGAPNPPNLRRLLDDLMSDETKRIGLRQMVVRVDKDRKFRELLIKKDGDD</sequence>
<dbReference type="EMBL" id="WWCW01000122">
    <property type="protein sequence ID" value="MYM90479.1"/>
    <property type="molecule type" value="Genomic_DNA"/>
</dbReference>
<dbReference type="Proteomes" id="UP000470302">
    <property type="component" value="Unassembled WGS sequence"/>
</dbReference>
<evidence type="ECO:0000313" key="2">
    <source>
        <dbReference type="Proteomes" id="UP000470302"/>
    </source>
</evidence>
<protein>
    <submittedName>
        <fullName evidence="1">Uncharacterized protein</fullName>
    </submittedName>
</protein>
<dbReference type="AlphaFoldDB" id="A0A845GCG4"/>
<reference evidence="1 2" key="1">
    <citation type="submission" date="2020-01" db="EMBL/GenBank/DDBJ databases">
        <title>Novel species isolated from a subtropical stream in China.</title>
        <authorList>
            <person name="Lu H."/>
        </authorList>
    </citation>
    <scope>NUCLEOTIDE SEQUENCE [LARGE SCALE GENOMIC DNA]</scope>
    <source>
        <strain evidence="1 2">FT82W</strain>
    </source>
</reference>
<comment type="caution">
    <text evidence="1">The sequence shown here is derived from an EMBL/GenBank/DDBJ whole genome shotgun (WGS) entry which is preliminary data.</text>
</comment>
<proteinExistence type="predicted"/>
<evidence type="ECO:0000313" key="1">
    <source>
        <dbReference type="EMBL" id="MYM90479.1"/>
    </source>
</evidence>
<dbReference type="RefSeq" id="WP_161099268.1">
    <property type="nucleotide sequence ID" value="NZ_WWCW01000122.1"/>
</dbReference>